<comment type="similarity">
    <text evidence="7">Belongs to the DNA polymerase HolA subunit family.</text>
</comment>
<dbReference type="InterPro" id="IPR008921">
    <property type="entry name" value="DNA_pol3_clamp-load_cplx_C"/>
</dbReference>
<dbReference type="GO" id="GO:0003887">
    <property type="term" value="F:DNA-directed DNA polymerase activity"/>
    <property type="evidence" value="ECO:0007669"/>
    <property type="project" value="UniProtKB-KW"/>
</dbReference>
<dbReference type="GO" id="GO:0006261">
    <property type="term" value="P:DNA-templated DNA replication"/>
    <property type="evidence" value="ECO:0007669"/>
    <property type="project" value="TreeGrafter"/>
</dbReference>
<dbReference type="InterPro" id="IPR010372">
    <property type="entry name" value="DNA_pol3_delta_N"/>
</dbReference>
<evidence type="ECO:0000256" key="4">
    <source>
        <dbReference type="ARBA" id="ARBA00022695"/>
    </source>
</evidence>
<organism evidence="12 13">
    <name type="scientific">Dictyobacter alpinus</name>
    <dbReference type="NCBI Taxonomy" id="2014873"/>
    <lineage>
        <taxon>Bacteria</taxon>
        <taxon>Bacillati</taxon>
        <taxon>Chloroflexota</taxon>
        <taxon>Ktedonobacteria</taxon>
        <taxon>Ktedonobacterales</taxon>
        <taxon>Dictyobacteraceae</taxon>
        <taxon>Dictyobacter</taxon>
    </lineage>
</organism>
<dbReference type="PANTHER" id="PTHR34388:SF1">
    <property type="entry name" value="DNA POLYMERASE III SUBUNIT DELTA"/>
    <property type="match status" value="1"/>
</dbReference>
<feature type="region of interest" description="Disordered" evidence="9">
    <location>
        <begin position="70"/>
        <end position="95"/>
    </location>
</feature>
<dbReference type="PANTHER" id="PTHR34388">
    <property type="entry name" value="DNA POLYMERASE III SUBUNIT DELTA"/>
    <property type="match status" value="1"/>
</dbReference>
<dbReference type="GO" id="GO:0009360">
    <property type="term" value="C:DNA polymerase III complex"/>
    <property type="evidence" value="ECO:0007669"/>
    <property type="project" value="InterPro"/>
</dbReference>
<keyword evidence="6" id="KW-0239">DNA-directed DNA polymerase</keyword>
<dbReference type="SUPFAM" id="SSF52540">
    <property type="entry name" value="P-loop containing nucleoside triphosphate hydrolases"/>
    <property type="match status" value="1"/>
</dbReference>
<comment type="catalytic activity">
    <reaction evidence="8">
        <text>DNA(n) + a 2'-deoxyribonucleoside 5'-triphosphate = DNA(n+1) + diphosphate</text>
        <dbReference type="Rhea" id="RHEA:22508"/>
        <dbReference type="Rhea" id="RHEA-COMP:17339"/>
        <dbReference type="Rhea" id="RHEA-COMP:17340"/>
        <dbReference type="ChEBI" id="CHEBI:33019"/>
        <dbReference type="ChEBI" id="CHEBI:61560"/>
        <dbReference type="ChEBI" id="CHEBI:173112"/>
        <dbReference type="EC" id="2.7.7.7"/>
    </reaction>
</comment>
<dbReference type="RefSeq" id="WP_126626375.1">
    <property type="nucleotide sequence ID" value="NZ_BIFT01000001.1"/>
</dbReference>
<dbReference type="NCBIfam" id="TIGR01128">
    <property type="entry name" value="holA"/>
    <property type="match status" value="1"/>
</dbReference>
<dbReference type="InterPro" id="IPR027417">
    <property type="entry name" value="P-loop_NTPase"/>
</dbReference>
<keyword evidence="4" id="KW-0548">Nucleotidyltransferase</keyword>
<dbReference type="SUPFAM" id="SSF48019">
    <property type="entry name" value="post-AAA+ oligomerization domain-like"/>
    <property type="match status" value="1"/>
</dbReference>
<evidence type="ECO:0000259" key="11">
    <source>
        <dbReference type="Pfam" id="PF21694"/>
    </source>
</evidence>
<evidence type="ECO:0000256" key="3">
    <source>
        <dbReference type="ARBA" id="ARBA00022679"/>
    </source>
</evidence>
<proteinExistence type="inferred from homology"/>
<dbReference type="Proteomes" id="UP000287171">
    <property type="component" value="Unassembled WGS sequence"/>
</dbReference>
<dbReference type="InterPro" id="IPR048466">
    <property type="entry name" value="DNA_pol3_delta-like_C"/>
</dbReference>
<evidence type="ECO:0000256" key="8">
    <source>
        <dbReference type="ARBA" id="ARBA00049244"/>
    </source>
</evidence>
<name>A0A402B3A7_9CHLR</name>
<feature type="domain" description="DNA polymerase III delta subunit-like C-terminal" evidence="11">
    <location>
        <begin position="218"/>
        <end position="338"/>
    </location>
</feature>
<evidence type="ECO:0000256" key="1">
    <source>
        <dbReference type="ARBA" id="ARBA00012417"/>
    </source>
</evidence>
<evidence type="ECO:0000256" key="5">
    <source>
        <dbReference type="ARBA" id="ARBA00022705"/>
    </source>
</evidence>
<dbReference type="GO" id="GO:0003677">
    <property type="term" value="F:DNA binding"/>
    <property type="evidence" value="ECO:0007669"/>
    <property type="project" value="InterPro"/>
</dbReference>
<protein>
    <recommendedName>
        <fullName evidence="2">DNA polymerase III subunit delta</fullName>
        <ecNumber evidence="1">2.7.7.7</ecNumber>
    </recommendedName>
</protein>
<dbReference type="EMBL" id="BIFT01000001">
    <property type="protein sequence ID" value="GCE25835.1"/>
    <property type="molecule type" value="Genomic_DNA"/>
</dbReference>
<evidence type="ECO:0000256" key="2">
    <source>
        <dbReference type="ARBA" id="ARBA00017703"/>
    </source>
</evidence>
<dbReference type="CDD" id="cd18138">
    <property type="entry name" value="HLD_clamp_pol_III_delta"/>
    <property type="match status" value="1"/>
</dbReference>
<keyword evidence="13" id="KW-1185">Reference proteome</keyword>
<dbReference type="Pfam" id="PF21694">
    <property type="entry name" value="DNA_pol3_delta_C"/>
    <property type="match status" value="1"/>
</dbReference>
<reference evidence="13" key="1">
    <citation type="submission" date="2018-12" db="EMBL/GenBank/DDBJ databases">
        <title>Tengunoibacter tsumagoiensis gen. nov., sp. nov., Dictyobacter kobayashii sp. nov., D. alpinus sp. nov., and D. joshuensis sp. nov. and description of Dictyobacteraceae fam. nov. within the order Ktedonobacterales isolated from Tengu-no-mugimeshi.</title>
        <authorList>
            <person name="Wang C.M."/>
            <person name="Zheng Y."/>
            <person name="Sakai Y."/>
            <person name="Toyoda A."/>
            <person name="Minakuchi Y."/>
            <person name="Abe K."/>
            <person name="Yokota A."/>
            <person name="Yabe S."/>
        </authorList>
    </citation>
    <scope>NUCLEOTIDE SEQUENCE [LARGE SCALE GENOMIC DNA]</scope>
    <source>
        <strain evidence="13">Uno16</strain>
    </source>
</reference>
<evidence type="ECO:0000256" key="9">
    <source>
        <dbReference type="SAM" id="MobiDB-lite"/>
    </source>
</evidence>
<dbReference type="Gene3D" id="1.10.8.60">
    <property type="match status" value="1"/>
</dbReference>
<dbReference type="OrthoDB" id="9775929at2"/>
<keyword evidence="3" id="KW-0808">Transferase</keyword>
<sequence length="340" mass="36984">MFYLLHGEDEFTSREQLKKLRSQGDFGFNQEVYMGADVDIKSVIMTSNTLPFLSEQRLVVIDGLPKKKRGESASSVEDKSKGGKAKKGRKSAKGAIGRAGFEKELAEHITTMPDTTILIVLVEEALESSSALLKAAEKHGKVIQSMLPKGAALDKWITNRAKAIGVKIAPEAVSLLGNFIGNNLRLLANELDKLAMYVGVGNTINVDDIRKLSAQVQEARIFDLTDALAQRNRKQALNILHDLLADGEPPLKLISTITSQVRSLLLVKELAQKGMRGGQIASTLGIAPFIADKALRQVGNFNAAQLEGTYRQLLATDAALKRSRLTPELALDLLVVNFGI</sequence>
<keyword evidence="5" id="KW-0235">DNA replication</keyword>
<gene>
    <name evidence="12" type="ORF">KDA_13190</name>
</gene>
<dbReference type="InterPro" id="IPR005790">
    <property type="entry name" value="DNA_polIII_delta"/>
</dbReference>
<comment type="caution">
    <text evidence="12">The sequence shown here is derived from an EMBL/GenBank/DDBJ whole genome shotgun (WGS) entry which is preliminary data.</text>
</comment>
<dbReference type="Gene3D" id="1.20.272.10">
    <property type="match status" value="1"/>
</dbReference>
<evidence type="ECO:0000313" key="12">
    <source>
        <dbReference type="EMBL" id="GCE25835.1"/>
    </source>
</evidence>
<evidence type="ECO:0000256" key="7">
    <source>
        <dbReference type="ARBA" id="ARBA00034754"/>
    </source>
</evidence>
<feature type="compositionally biased region" description="Basic residues" evidence="9">
    <location>
        <begin position="82"/>
        <end position="92"/>
    </location>
</feature>
<dbReference type="Gene3D" id="3.40.50.300">
    <property type="entry name" value="P-loop containing nucleotide triphosphate hydrolases"/>
    <property type="match status" value="1"/>
</dbReference>
<accession>A0A402B3A7</accession>
<evidence type="ECO:0000256" key="6">
    <source>
        <dbReference type="ARBA" id="ARBA00022932"/>
    </source>
</evidence>
<feature type="domain" description="DNA polymerase III delta N-terminal" evidence="10">
    <location>
        <begin position="3"/>
        <end position="64"/>
    </location>
</feature>
<dbReference type="AlphaFoldDB" id="A0A402B3A7"/>
<dbReference type="EC" id="2.7.7.7" evidence="1"/>
<evidence type="ECO:0000313" key="13">
    <source>
        <dbReference type="Proteomes" id="UP000287171"/>
    </source>
</evidence>
<dbReference type="Pfam" id="PF06144">
    <property type="entry name" value="DNA_pol3_delta"/>
    <property type="match status" value="1"/>
</dbReference>
<evidence type="ECO:0000259" key="10">
    <source>
        <dbReference type="Pfam" id="PF06144"/>
    </source>
</evidence>